<evidence type="ECO:0000313" key="16">
    <source>
        <dbReference type="Proteomes" id="UP000198749"/>
    </source>
</evidence>
<dbReference type="SUPFAM" id="SSF89392">
    <property type="entry name" value="Prokaryotic lipoproteins and lipoprotein localization factors"/>
    <property type="match status" value="1"/>
</dbReference>
<keyword evidence="7 13" id="KW-0653">Protein transport</keyword>
<gene>
    <name evidence="13" type="primary">lolB</name>
    <name evidence="15" type="ORF">SAMN03080615_03127</name>
</gene>
<evidence type="ECO:0000256" key="7">
    <source>
        <dbReference type="ARBA" id="ARBA00022927"/>
    </source>
</evidence>
<organism evidence="15 16">
    <name type="scientific">Amphritea atlantica</name>
    <dbReference type="NCBI Taxonomy" id="355243"/>
    <lineage>
        <taxon>Bacteria</taxon>
        <taxon>Pseudomonadati</taxon>
        <taxon>Pseudomonadota</taxon>
        <taxon>Gammaproteobacteria</taxon>
        <taxon>Oceanospirillales</taxon>
        <taxon>Oceanospirillaceae</taxon>
        <taxon>Amphritea</taxon>
    </lineage>
</organism>
<dbReference type="GO" id="GO:0015031">
    <property type="term" value="P:protein transport"/>
    <property type="evidence" value="ECO:0007669"/>
    <property type="project" value="UniProtKB-KW"/>
</dbReference>
<feature type="signal peptide" evidence="14">
    <location>
        <begin position="1"/>
        <end position="20"/>
    </location>
</feature>
<dbReference type="PROSITE" id="PS51257">
    <property type="entry name" value="PROKAR_LIPOPROTEIN"/>
    <property type="match status" value="1"/>
</dbReference>
<evidence type="ECO:0000256" key="12">
    <source>
        <dbReference type="ARBA" id="ARBA00023288"/>
    </source>
</evidence>
<dbReference type="OrthoDB" id="9797618at2"/>
<dbReference type="InterPro" id="IPR029046">
    <property type="entry name" value="LolA/LolB/LppX"/>
</dbReference>
<evidence type="ECO:0000256" key="8">
    <source>
        <dbReference type="ARBA" id="ARBA00023136"/>
    </source>
</evidence>
<evidence type="ECO:0000256" key="11">
    <source>
        <dbReference type="ARBA" id="ARBA00023237"/>
    </source>
</evidence>
<protein>
    <recommendedName>
        <fullName evidence="4 13">Outer-membrane lipoprotein LolB</fullName>
    </recommendedName>
</protein>
<evidence type="ECO:0000256" key="4">
    <source>
        <dbReference type="ARBA" id="ARBA00016202"/>
    </source>
</evidence>
<dbReference type="GO" id="GO:0044874">
    <property type="term" value="P:lipoprotein localization to outer membrane"/>
    <property type="evidence" value="ECO:0007669"/>
    <property type="project" value="UniProtKB-UniRule"/>
</dbReference>
<reference evidence="16" key="1">
    <citation type="submission" date="2016-10" db="EMBL/GenBank/DDBJ databases">
        <authorList>
            <person name="Varghese N."/>
            <person name="Submissions S."/>
        </authorList>
    </citation>
    <scope>NUCLEOTIDE SEQUENCE [LARGE SCALE GENOMIC DNA]</scope>
    <source>
        <strain evidence="16">DSM 18887</strain>
    </source>
</reference>
<evidence type="ECO:0000256" key="2">
    <source>
        <dbReference type="ARBA" id="ARBA00009696"/>
    </source>
</evidence>
<keyword evidence="8 13" id="KW-0472">Membrane</keyword>
<dbReference type="InterPro" id="IPR004565">
    <property type="entry name" value="OM_lipoprot_LolB"/>
</dbReference>
<keyword evidence="9 13" id="KW-0564">Palmitate</keyword>
<comment type="subunit">
    <text evidence="3 13">Monomer.</text>
</comment>
<evidence type="ECO:0000256" key="13">
    <source>
        <dbReference type="HAMAP-Rule" id="MF_00233"/>
    </source>
</evidence>
<evidence type="ECO:0000256" key="6">
    <source>
        <dbReference type="ARBA" id="ARBA00022729"/>
    </source>
</evidence>
<comment type="subcellular location">
    <subcellularLocation>
        <location evidence="1 13">Cell outer membrane</location>
        <topology evidence="1 13">Lipid-anchor</topology>
    </subcellularLocation>
</comment>
<keyword evidence="6 13" id="KW-0732">Signal</keyword>
<evidence type="ECO:0000256" key="9">
    <source>
        <dbReference type="ARBA" id="ARBA00023139"/>
    </source>
</evidence>
<dbReference type="HAMAP" id="MF_00233">
    <property type="entry name" value="LolB"/>
    <property type="match status" value="1"/>
</dbReference>
<keyword evidence="16" id="KW-1185">Reference proteome</keyword>
<keyword evidence="12 13" id="KW-0449">Lipoprotein</keyword>
<accession>A0A1H9JQP6</accession>
<comment type="function">
    <text evidence="13">Plays a critical role in the incorporation of lipoproteins in the outer membrane after they are released by the LolA protein.</text>
</comment>
<dbReference type="Proteomes" id="UP000198749">
    <property type="component" value="Unassembled WGS sequence"/>
</dbReference>
<keyword evidence="11 13" id="KW-0998">Cell outer membrane</keyword>
<dbReference type="Pfam" id="PF03550">
    <property type="entry name" value="LolB"/>
    <property type="match status" value="1"/>
</dbReference>
<evidence type="ECO:0000256" key="3">
    <source>
        <dbReference type="ARBA" id="ARBA00011245"/>
    </source>
</evidence>
<dbReference type="AlphaFoldDB" id="A0A1H9JQP6"/>
<comment type="similarity">
    <text evidence="2 13">Belongs to the LolB family.</text>
</comment>
<keyword evidence="5 13" id="KW-0813">Transport</keyword>
<evidence type="ECO:0000256" key="10">
    <source>
        <dbReference type="ARBA" id="ARBA00023186"/>
    </source>
</evidence>
<dbReference type="STRING" id="355243.SAMN03080615_03127"/>
<dbReference type="RefSeq" id="WP_091360154.1">
    <property type="nucleotide sequence ID" value="NZ_AP025284.1"/>
</dbReference>
<evidence type="ECO:0000256" key="14">
    <source>
        <dbReference type="SAM" id="SignalP"/>
    </source>
</evidence>
<dbReference type="GO" id="GO:0009279">
    <property type="term" value="C:cell outer membrane"/>
    <property type="evidence" value="ECO:0007669"/>
    <property type="project" value="UniProtKB-SubCell"/>
</dbReference>
<name>A0A1H9JQP6_9GAMM</name>
<dbReference type="EMBL" id="FOGB01000010">
    <property type="protein sequence ID" value="SEQ89291.1"/>
    <property type="molecule type" value="Genomic_DNA"/>
</dbReference>
<dbReference type="CDD" id="cd16326">
    <property type="entry name" value="LolB"/>
    <property type="match status" value="1"/>
</dbReference>
<dbReference type="NCBIfam" id="TIGR00548">
    <property type="entry name" value="lolB"/>
    <property type="match status" value="1"/>
</dbReference>
<keyword evidence="10 13" id="KW-0143">Chaperone</keyword>
<proteinExistence type="inferred from homology"/>
<evidence type="ECO:0000256" key="5">
    <source>
        <dbReference type="ARBA" id="ARBA00022448"/>
    </source>
</evidence>
<sequence>MRLRLLILAAVLLLSGCTGLTPKDQVAPTERPWEEQYPALLAADSWQLKGKIAIRTARENNNASLFWQQLQQHYQIELTGPLGQGGARIEGDDDGITIDIAGEEPLWAATPEQLMEQTLGWQFPVRDLPYWIRGVPAPGHPFELSMKQQHLQKLQQNNWEINYLRFTNQNGYMLPEKLTISRNDLRLTIIAKEWQIQL</sequence>
<feature type="chain" id="PRO_5011611524" description="Outer-membrane lipoprotein LolB" evidence="14">
    <location>
        <begin position="21"/>
        <end position="198"/>
    </location>
</feature>
<evidence type="ECO:0000256" key="1">
    <source>
        <dbReference type="ARBA" id="ARBA00004459"/>
    </source>
</evidence>
<dbReference type="Gene3D" id="2.50.20.10">
    <property type="entry name" value="Lipoprotein localisation LolA/LolB/LppX"/>
    <property type="match status" value="1"/>
</dbReference>
<evidence type="ECO:0000313" key="15">
    <source>
        <dbReference type="EMBL" id="SEQ89291.1"/>
    </source>
</evidence>